<dbReference type="Proteomes" id="UP000694863">
    <property type="component" value="Unplaced"/>
</dbReference>
<gene>
    <name evidence="2" type="primary">PDCD11</name>
</gene>
<proteinExistence type="predicted"/>
<evidence type="ECO:0000313" key="2">
    <source>
        <dbReference type="RefSeq" id="XP_045147375.1"/>
    </source>
</evidence>
<accession>A0AC55D6J9</accession>
<reference evidence="2" key="1">
    <citation type="submission" date="2025-08" db="UniProtKB">
        <authorList>
            <consortium name="RefSeq"/>
        </authorList>
    </citation>
    <scope>IDENTIFICATION</scope>
</reference>
<protein>
    <submittedName>
        <fullName evidence="2">Protein RRP5 homolog isoform X1</fullName>
    </submittedName>
</protein>
<keyword evidence="1" id="KW-1185">Reference proteome</keyword>
<evidence type="ECO:0000313" key="1">
    <source>
        <dbReference type="Proteomes" id="UP000694863"/>
    </source>
</evidence>
<organism evidence="1 2">
    <name type="scientific">Echinops telfairi</name>
    <name type="common">Lesser hedgehog tenrec</name>
    <dbReference type="NCBI Taxonomy" id="9371"/>
    <lineage>
        <taxon>Eukaryota</taxon>
        <taxon>Metazoa</taxon>
        <taxon>Chordata</taxon>
        <taxon>Craniata</taxon>
        <taxon>Vertebrata</taxon>
        <taxon>Euteleostomi</taxon>
        <taxon>Mammalia</taxon>
        <taxon>Eutheria</taxon>
        <taxon>Afrotheria</taxon>
        <taxon>Tenrecidae</taxon>
        <taxon>Tenrecinae</taxon>
        <taxon>Echinops</taxon>
    </lineage>
</organism>
<dbReference type="RefSeq" id="XP_045147375.1">
    <property type="nucleotide sequence ID" value="XM_045291440.1"/>
</dbReference>
<name>A0AC55D6J9_ECHTE</name>
<sequence length="1853" mass="205324">MATLEESFPRGGTKRAHKSELQQPVEQDNLFDISTEEEPTKRKKSQKGPEKTKKLKIEKKDSITPVKEKFEILRVESLCEGMRILGCVKEVNDLELVIGLPNGLQGFVQVTEICDAYTRKLNEQVAQEDPLEDLVSLPELFSPGMLVRCVVSSVGLTERGNKSVKLSLNPRNVNGVLSAEALKPGMLLTGTVSSQEDHGYLVDIGVSGNRAFLPLQKAHQDGRQKSKGAKLKVGQYLNCVVEEVKGDGGVVRLSIGHLDVSTAIATEEQSWTLHNLLPGLVVKGQVQKVTPLGLTVNFLSFTGLVDFMHLEPKKTGTYLSKQTVRACILSVHPRTRVVRLSLRPVFLQPGRPLPRLSCQHLGAVLEGVPVCNFFSNTGATFQLKDGALAYARFNHLSESKKAPKPELFKPGSTHKCRIIDYSPMDELALLSLRTSVIEAQYISYHDIKPGAVVKGTVLAIKPYGMLVKVGGQIRGLVPPMHLADIPMKNPEKKYRIGHEVKCRVLLCDPEARRLMMTLKKTLVESKLPAITCYTSAKPSLQTHGFIFKVKDCGCIVKFYNDVQGLAPKHELSTEYISAPETVFYPGQVVKVTVLNCEPARERMLLSFKLLQDPQKELEGGSRKKGKAVHVGQLVDVKVVQKAKDGLEVAVLPHNIPAFLPTPHLSDHVANGPLLYHWLQAGDTLHRVLCLQSEGRVLVCRKPALVSTAEGGQDPKSFPEIQPGMLLIGFVKSIKDYGVFVQFSSGLSGLAPKAVLSDKFVTSTSDHFVEGQTVVAKVTNVDEEKQRMLLSLRLSDCSLGDGAATSLLLLSQCLEELQGVRSLMSSRDSVLVQTLAEMTPGMVLDLVVLEVLEDGSVVFSGGPVPGLVLRASKYHRAGQEVESGQKKKGVILNVDMLKLEVHVSLNHDLVTRKHKRLKKGSEHQATVQHMEESFAIASLAETGQLAVFSLTSHLNDTFRFDSEKLQVGQGVSLTLKTTQPGVTGLLLAVEGPAAKRTMRQAHKESETADEDEEADPALAVGVVKKHTLSIGDVVTGTVKSIKATHVVVTLGDGVIGCIHASHILDDVPAGTTPTSNLKVGKTVTARVIGGRDVKTFKFLPISHPRFIRTIPELSVRTSELEGGHTALNTHSVSPSEKIKQYQVGQTVTCFLKRYNVVKKWLEVEIAPDIRGRIPLLLTSLSFKVLKHPDRKFRLGQALRATVVGPDSAKAFLCLSLIGPHKLEKGEVAMGRVVKVTPNEGVMVSFPFGKFGRASLFHLSDNYSEMPLENFVPQNIVRCYVLSSADHVLTLSLRSSRTNPETKSKIEDPEINSIQDVKEGQLLRGYVKAVEPKGVLLSLGPSVVGLAQYSHVSQYCPSKKALYSRHLPQGRLLTAKVLSLNHKKNLVALSFLPKDTGKPDVLPASVELPLLEQEKGTETEGADRKTTEKKTRRREEIQQKGQVQRKRQPQVKKPGKRGRGEAESQQESVNKKPKRAAPSEEDDSGVEVYYREGEDEVEEMALPRQEKPARLADVPRLQLSSGFMWDVGLDSLTPALPPRDSSDSEDDEKPSEATKKSKKERALTKQKAEKELSRIEEALMDPGRQPESADDFDRLVLSSPSSSILWLQYMAFHLQATEIEKARAVAERALKTISFREEQEKLNVWVALLNLENMYGSQESLTKVFERAVQYNEPLKVYLHLADIYTKSDKFQEAGELYGRMLKRFRLEKAVWIKYGSFILRRGQAGSSHRVLQRALECLPQKEHVDVITKFAQLEFQLGDAERAKAIFENTLSTYPKRTDVWSVYIDMTIKHGSQKEVRDIFERVIHLSMAPKRMKFFFKRYLDYEKQHGTEKDVQAVKAKALEYVEAKSSVLED</sequence>